<reference evidence="2" key="3">
    <citation type="submission" date="2025-09" db="UniProtKB">
        <authorList>
            <consortium name="Ensembl"/>
        </authorList>
    </citation>
    <scope>IDENTIFICATION</scope>
</reference>
<dbReference type="InParanoid" id="A0A667YUV6"/>
<sequence length="353" mass="40531">MVEAVYYKKKKKKKKKKTTKQMRLKVSLVRCVALTKLVYGEGHLKLAQAHARLAKAYLQFKGNFKKVMLGENADCIYVFLKTKFHQLLFLVMLWKITLIFVSLYLTIWFFLCSFLFHRVYQRQGRSEEALGQCEKSLHLLEGKPEETCSVYKDMAAIEQNQGHLDKAIDTVLFVCFSHVVVDSAGPYFEQSLTAYKNSVGPQDPAFLTVQDDFCRFLLLNGQQERCVEIQRSSLALKRLTFGDLSAEVADTLQLIGSVEMSQGRIKQAHRTMRKVVTIYLQQIPCYDYAKCWLQTMNSHSPRCKISHRVTLCFLSLDGARQMGNTSLEGEWHFANCCQLKGHRPQLKGHATMS</sequence>
<protein>
    <submittedName>
        <fullName evidence="2">Tetratricopeptide repeat domain 23</fullName>
    </submittedName>
</protein>
<name>A0A667YUV6_9TELE</name>
<dbReference type="GeneTree" id="ENSGT00530000063847"/>
<dbReference type="PANTHER" id="PTHR14485">
    <property type="entry name" value="TETRATRICOPEPTIDE REPEAT PROTEIN 23"/>
    <property type="match status" value="1"/>
</dbReference>
<gene>
    <name evidence="2" type="primary">ttc23</name>
</gene>
<proteinExistence type="predicted"/>
<keyword evidence="3" id="KW-1185">Reference proteome</keyword>
<dbReference type="Proteomes" id="UP000472263">
    <property type="component" value="Chromosome 6"/>
</dbReference>
<reference evidence="2" key="2">
    <citation type="submission" date="2025-08" db="UniProtKB">
        <authorList>
            <consortium name="Ensembl"/>
        </authorList>
    </citation>
    <scope>IDENTIFICATION</scope>
</reference>
<dbReference type="AlphaFoldDB" id="A0A667YUV6"/>
<dbReference type="InterPro" id="IPR011990">
    <property type="entry name" value="TPR-like_helical_dom_sf"/>
</dbReference>
<dbReference type="PANTHER" id="PTHR14485:SF3">
    <property type="entry name" value="TETRATRICOPEPTIDE REPEAT PROTEIN 23"/>
    <property type="match status" value="1"/>
</dbReference>
<keyword evidence="1" id="KW-0472">Membrane</keyword>
<organism evidence="2 3">
    <name type="scientific">Myripristis murdjan</name>
    <name type="common">pinecone soldierfish</name>
    <dbReference type="NCBI Taxonomy" id="586833"/>
    <lineage>
        <taxon>Eukaryota</taxon>
        <taxon>Metazoa</taxon>
        <taxon>Chordata</taxon>
        <taxon>Craniata</taxon>
        <taxon>Vertebrata</taxon>
        <taxon>Euteleostomi</taxon>
        <taxon>Actinopterygii</taxon>
        <taxon>Neopterygii</taxon>
        <taxon>Teleostei</taxon>
        <taxon>Neoteleostei</taxon>
        <taxon>Acanthomorphata</taxon>
        <taxon>Holocentriformes</taxon>
        <taxon>Holocentridae</taxon>
        <taxon>Myripristis</taxon>
    </lineage>
</organism>
<dbReference type="InterPro" id="IPR042621">
    <property type="entry name" value="TTC23/TTC23L"/>
</dbReference>
<feature type="transmembrane region" description="Helical" evidence="1">
    <location>
        <begin position="87"/>
        <end position="116"/>
    </location>
</feature>
<keyword evidence="1" id="KW-1133">Transmembrane helix</keyword>
<keyword evidence="1" id="KW-0812">Transmembrane</keyword>
<dbReference type="SUPFAM" id="SSF48452">
    <property type="entry name" value="TPR-like"/>
    <property type="match status" value="1"/>
</dbReference>
<evidence type="ECO:0000313" key="3">
    <source>
        <dbReference type="Proteomes" id="UP000472263"/>
    </source>
</evidence>
<accession>A0A667YUV6</accession>
<evidence type="ECO:0000256" key="1">
    <source>
        <dbReference type="SAM" id="Phobius"/>
    </source>
</evidence>
<dbReference type="Ensembl" id="ENSMMDT00005028262.1">
    <property type="protein sequence ID" value="ENSMMDP00005027594.1"/>
    <property type="gene ID" value="ENSMMDG00005013143.1"/>
</dbReference>
<evidence type="ECO:0000313" key="2">
    <source>
        <dbReference type="Ensembl" id="ENSMMDP00005027594.1"/>
    </source>
</evidence>
<reference evidence="2" key="1">
    <citation type="submission" date="2019-06" db="EMBL/GenBank/DDBJ databases">
        <authorList>
            <consortium name="Wellcome Sanger Institute Data Sharing"/>
        </authorList>
    </citation>
    <scope>NUCLEOTIDE SEQUENCE [LARGE SCALE GENOMIC DNA]</scope>
</reference>
<dbReference type="Gene3D" id="1.25.40.10">
    <property type="entry name" value="Tetratricopeptide repeat domain"/>
    <property type="match status" value="1"/>
</dbReference>